<feature type="transmembrane region" description="Helical" evidence="2">
    <location>
        <begin position="595"/>
        <end position="620"/>
    </location>
</feature>
<sequence>MNRLDSHAVHGELYAGPSAAGSYLKGIPSPNVPEDDANASTATLPSSPRWPLEHISIFVPEDLHRIRSHRAGSASPPQAQLLLTGWAARGGPGEVLIVICDSITPQQAAERGLESVDHLRGAFGLVGTLKMAQSGVGPLPKRADAKGKGKERSTELEEGIWIHATAQLRPRRGRSAWSGCSIDISSVSLFEGGQDAASHRPAISLISFQPPRPSSLRFLSLEPLSAQSVHNNAGTEAEDLGAKLEMLIATRTHRWFEVTGGFANCGGPGNGLRQAVEFINACQQYRTHWKGSSQCALLEKPGPSVARRITSYFALSLASGAGVIRPLLVKRFASLPTLSSISRTAAQLSHRLNQVGSLPSSAAELRRLRRHDRVPIRYIAARYISVWNGLWLVMNDLILGWAVGSILCDHHASIAAKVTTTFETLLGDWLLSALRWLDDWPGGLKLNTELSAFYTDMYSGLVSLFQAMVLSPLLSSLPSLILYIGQASKLLGLSGTICLLSDVLTFSTMHISALHTLSRTQYRATLHLLSFLLFLFRGKKRNILLGSRSGSSSAASYELDQLLLGTILFTLVLFLSPTIIVYHALFASAKIAQEILIEGILGVAVQGLNALPLFAVLLLLKDKQRVPGGVIVESVQDEDLGSENEVQGQGLLVARYRLRSRPLSFWEVITTTKDDNAVAEDEGGSRRLPGKSLRALPTMVAAVCTGQEIKWRG</sequence>
<evidence type="ECO:0000313" key="3">
    <source>
        <dbReference type="EMBL" id="PWN20804.1"/>
    </source>
</evidence>
<dbReference type="GO" id="GO:0016020">
    <property type="term" value="C:membrane"/>
    <property type="evidence" value="ECO:0007669"/>
    <property type="project" value="InterPro"/>
</dbReference>
<protein>
    <submittedName>
        <fullName evidence="3">Gpi1-domain-containing protein</fullName>
    </submittedName>
</protein>
<evidence type="ECO:0000256" key="1">
    <source>
        <dbReference type="SAM" id="MobiDB-lite"/>
    </source>
</evidence>
<dbReference type="PANTHER" id="PTHR21329:SF3">
    <property type="entry name" value="PHOSPHATIDYLINOSITOL N-ACETYLGLUCOSAMINYLTRANSFERASE SUBUNIT Q"/>
    <property type="match status" value="1"/>
</dbReference>
<feature type="region of interest" description="Disordered" evidence="1">
    <location>
        <begin position="25"/>
        <end position="46"/>
    </location>
</feature>
<gene>
    <name evidence="3" type="ORF">BCV69DRAFT_299279</name>
</gene>
<keyword evidence="4" id="KW-1185">Reference proteome</keyword>
<organism evidence="3 4">
    <name type="scientific">Pseudomicrostroma glucosiphilum</name>
    <dbReference type="NCBI Taxonomy" id="1684307"/>
    <lineage>
        <taxon>Eukaryota</taxon>
        <taxon>Fungi</taxon>
        <taxon>Dikarya</taxon>
        <taxon>Basidiomycota</taxon>
        <taxon>Ustilaginomycotina</taxon>
        <taxon>Exobasidiomycetes</taxon>
        <taxon>Microstromatales</taxon>
        <taxon>Microstromatales incertae sedis</taxon>
        <taxon>Pseudomicrostroma</taxon>
    </lineage>
</organism>
<name>A0A316U7H7_9BASI</name>
<dbReference type="Pfam" id="PF05024">
    <property type="entry name" value="Gpi1"/>
    <property type="match status" value="1"/>
</dbReference>
<keyword evidence="2" id="KW-0472">Membrane</keyword>
<dbReference type="EMBL" id="KZ819327">
    <property type="protein sequence ID" value="PWN20804.1"/>
    <property type="molecule type" value="Genomic_DNA"/>
</dbReference>
<dbReference type="InterPro" id="IPR007720">
    <property type="entry name" value="PigQ/GPI1"/>
</dbReference>
<keyword evidence="2" id="KW-0812">Transmembrane</keyword>
<dbReference type="RefSeq" id="XP_025347964.1">
    <property type="nucleotide sequence ID" value="XM_025494312.1"/>
</dbReference>
<reference evidence="3 4" key="1">
    <citation type="journal article" date="2018" name="Mol. Biol. Evol.">
        <title>Broad Genomic Sampling Reveals a Smut Pathogenic Ancestry of the Fungal Clade Ustilaginomycotina.</title>
        <authorList>
            <person name="Kijpornyongpan T."/>
            <person name="Mondo S.J."/>
            <person name="Barry K."/>
            <person name="Sandor L."/>
            <person name="Lee J."/>
            <person name="Lipzen A."/>
            <person name="Pangilinan J."/>
            <person name="LaButti K."/>
            <person name="Hainaut M."/>
            <person name="Henrissat B."/>
            <person name="Grigoriev I.V."/>
            <person name="Spatafora J.W."/>
            <person name="Aime M.C."/>
        </authorList>
    </citation>
    <scope>NUCLEOTIDE SEQUENCE [LARGE SCALE GENOMIC DNA]</scope>
    <source>
        <strain evidence="3 4">MCA 4718</strain>
    </source>
</reference>
<evidence type="ECO:0000313" key="4">
    <source>
        <dbReference type="Proteomes" id="UP000245942"/>
    </source>
</evidence>
<feature type="transmembrane region" description="Helical" evidence="2">
    <location>
        <begin position="457"/>
        <end position="483"/>
    </location>
</feature>
<accession>A0A316U7H7</accession>
<feature type="transmembrane region" description="Helical" evidence="2">
    <location>
        <begin position="559"/>
        <end position="583"/>
    </location>
</feature>
<proteinExistence type="predicted"/>
<feature type="transmembrane region" description="Helical" evidence="2">
    <location>
        <begin position="490"/>
        <end position="514"/>
    </location>
</feature>
<dbReference type="GeneID" id="37016046"/>
<evidence type="ECO:0000256" key="2">
    <source>
        <dbReference type="SAM" id="Phobius"/>
    </source>
</evidence>
<dbReference type="AlphaFoldDB" id="A0A316U7H7"/>
<dbReference type="PANTHER" id="PTHR21329">
    <property type="entry name" value="PHOSPHATIDYLINOSITOL N-ACETYLGLUCOSAMINYLTRANSFERASE SUBUNIT Q-RELATED"/>
    <property type="match status" value="1"/>
</dbReference>
<dbReference type="OrthoDB" id="70250at2759"/>
<dbReference type="GO" id="GO:0006506">
    <property type="term" value="P:GPI anchor biosynthetic process"/>
    <property type="evidence" value="ECO:0007669"/>
    <property type="project" value="InterPro"/>
</dbReference>
<dbReference type="GO" id="GO:0005783">
    <property type="term" value="C:endoplasmic reticulum"/>
    <property type="evidence" value="ECO:0007669"/>
    <property type="project" value="TreeGrafter"/>
</dbReference>
<dbReference type="Proteomes" id="UP000245942">
    <property type="component" value="Unassembled WGS sequence"/>
</dbReference>
<dbReference type="STRING" id="1684307.A0A316U7H7"/>
<keyword evidence="2" id="KW-1133">Transmembrane helix</keyword>